<gene>
    <name evidence="2" type="primary">155</name>
</gene>
<evidence type="ECO:0000313" key="3">
    <source>
        <dbReference type="Proteomes" id="UP000008530"/>
    </source>
</evidence>
<dbReference type="GeneID" id="11258136"/>
<protein>
    <submittedName>
        <fullName evidence="2">Uncharacterized protein 155</fullName>
    </submittedName>
</protein>
<dbReference type="InterPro" id="IPR056638">
    <property type="entry name" value="DUF7736"/>
</dbReference>
<evidence type="ECO:0000313" key="2">
    <source>
        <dbReference type="EMBL" id="ADP02551.1"/>
    </source>
</evidence>
<sequence>MKQSLTKEQALIITGFTGILCCPFNLFHEDVEKRLGRSVWTHEFGSKEFSAELKDVYREDFMATIYKGE</sequence>
<evidence type="ECO:0000259" key="1">
    <source>
        <dbReference type="Pfam" id="PF24875"/>
    </source>
</evidence>
<accession>G3BM21</accession>
<dbReference type="RefSeq" id="YP_004893962.1">
    <property type="nucleotide sequence ID" value="NC_016071.1"/>
</dbReference>
<reference evidence="2 3" key="1">
    <citation type="journal article" date="2011" name="J. Virol.">
        <title>Genomic and proteomic characterization of the broad host range Salmonella phage PVP-SE1 - The creation of a new phage genus.</title>
        <authorList>
            <person name="Santos S.B."/>
            <person name="Kropinski A.M."/>
            <person name="Ceyssens P.J."/>
            <person name="Ackermann H.W."/>
            <person name="Villegas A."/>
            <person name="Lavigne R."/>
            <person name="Krylov V.N."/>
            <person name="Carvalho C.M."/>
            <person name="Ferreira E.C."/>
            <person name="Azeredo J."/>
        </authorList>
    </citation>
    <scope>NUCLEOTIDE SEQUENCE [LARGE SCALE GENOMIC DNA]</scope>
    <source>
        <strain evidence="2">PVP-SE1</strain>
    </source>
</reference>
<dbReference type="Proteomes" id="UP000008530">
    <property type="component" value="Segment"/>
</dbReference>
<dbReference type="KEGG" id="vg:11258136"/>
<dbReference type="EMBL" id="GU070616">
    <property type="protein sequence ID" value="ADP02551.1"/>
    <property type="molecule type" value="Genomic_DNA"/>
</dbReference>
<name>G3BM21_9CAUD</name>
<dbReference type="OrthoDB" id="25751at10239"/>
<keyword evidence="3" id="KW-1185">Reference proteome</keyword>
<dbReference type="Pfam" id="PF24875">
    <property type="entry name" value="DUF7736"/>
    <property type="match status" value="1"/>
</dbReference>
<proteinExistence type="predicted"/>
<feature type="domain" description="DUF7736" evidence="1">
    <location>
        <begin position="8"/>
        <end position="63"/>
    </location>
</feature>
<organism evidence="2 3">
    <name type="scientific">Salmonella phage PVPSE1</name>
    <dbReference type="NCBI Taxonomy" id="889338"/>
    <lineage>
        <taxon>Viruses</taxon>
        <taxon>Duplodnaviria</taxon>
        <taxon>Heunggongvirae</taxon>
        <taxon>Uroviricota</taxon>
        <taxon>Caudoviricetes</taxon>
        <taxon>Vequintavirinae</taxon>
        <taxon>Seunavirus</taxon>
        <taxon>Seunavirus PVPSE1</taxon>
    </lineage>
</organism>